<feature type="region of interest" description="Disordered" evidence="1">
    <location>
        <begin position="205"/>
        <end position="229"/>
    </location>
</feature>
<dbReference type="InParanoid" id="E5A8T7"/>
<accession>E5A8T7</accession>
<dbReference type="VEuPathDB" id="FungiDB:LEMA_P076210.1"/>
<organism evidence="3">
    <name type="scientific">Leptosphaeria maculans (strain JN3 / isolate v23.1.3 / race Av1-4-5-6-7-8)</name>
    <name type="common">Blackleg fungus</name>
    <name type="synonym">Phoma lingam</name>
    <dbReference type="NCBI Taxonomy" id="985895"/>
    <lineage>
        <taxon>Eukaryota</taxon>
        <taxon>Fungi</taxon>
        <taxon>Dikarya</taxon>
        <taxon>Ascomycota</taxon>
        <taxon>Pezizomycotina</taxon>
        <taxon>Dothideomycetes</taxon>
        <taxon>Pleosporomycetidae</taxon>
        <taxon>Pleosporales</taxon>
        <taxon>Pleosporineae</taxon>
        <taxon>Leptosphaeriaceae</taxon>
        <taxon>Plenodomus</taxon>
        <taxon>Plenodomus lingam/Leptosphaeria maculans species complex</taxon>
    </lineage>
</organism>
<feature type="compositionally biased region" description="Acidic residues" evidence="1">
    <location>
        <begin position="206"/>
        <end position="216"/>
    </location>
</feature>
<feature type="region of interest" description="Disordered" evidence="1">
    <location>
        <begin position="49"/>
        <end position="107"/>
    </location>
</feature>
<dbReference type="eggNOG" id="ENOG502SXIB">
    <property type="taxonomic scope" value="Eukaryota"/>
</dbReference>
<evidence type="ECO:0000313" key="2">
    <source>
        <dbReference type="EMBL" id="CBY00032.1"/>
    </source>
</evidence>
<reference evidence="3" key="1">
    <citation type="journal article" date="2011" name="Nat. Commun.">
        <title>Effector diversification within compartments of the Leptosphaeria maculans genome affected by Repeat-Induced Point mutations.</title>
        <authorList>
            <person name="Rouxel T."/>
            <person name="Grandaubert J."/>
            <person name="Hane J.K."/>
            <person name="Hoede C."/>
            <person name="van de Wouw A.P."/>
            <person name="Couloux A."/>
            <person name="Dominguez V."/>
            <person name="Anthouard V."/>
            <person name="Bally P."/>
            <person name="Bourras S."/>
            <person name="Cozijnsen A.J."/>
            <person name="Ciuffetti L.M."/>
            <person name="Degrave A."/>
            <person name="Dilmaghani A."/>
            <person name="Duret L."/>
            <person name="Fudal I."/>
            <person name="Goodwin S.B."/>
            <person name="Gout L."/>
            <person name="Glaser N."/>
            <person name="Linglin J."/>
            <person name="Kema G.H.J."/>
            <person name="Lapalu N."/>
            <person name="Lawrence C.B."/>
            <person name="May K."/>
            <person name="Meyer M."/>
            <person name="Ollivier B."/>
            <person name="Poulain J."/>
            <person name="Schoch C.L."/>
            <person name="Simon A."/>
            <person name="Spatafora J.W."/>
            <person name="Stachowiak A."/>
            <person name="Turgeon B.G."/>
            <person name="Tyler B.M."/>
            <person name="Vincent D."/>
            <person name="Weissenbach J."/>
            <person name="Amselem J."/>
            <person name="Quesneville H."/>
            <person name="Oliver R.P."/>
            <person name="Wincker P."/>
            <person name="Balesdent M.-H."/>
            <person name="Howlett B.J."/>
        </authorList>
    </citation>
    <scope>NUCLEOTIDE SEQUENCE [LARGE SCALE GENOMIC DNA]</scope>
    <source>
        <strain evidence="3">JN3 / isolate v23.1.3 / race Av1-4-5-6-7-8</strain>
    </source>
</reference>
<dbReference type="Proteomes" id="UP000002668">
    <property type="component" value="Genome"/>
</dbReference>
<keyword evidence="3" id="KW-1185">Reference proteome</keyword>
<proteinExistence type="predicted"/>
<protein>
    <submittedName>
        <fullName evidence="2">Predicted protein</fullName>
    </submittedName>
</protein>
<evidence type="ECO:0000313" key="3">
    <source>
        <dbReference type="Proteomes" id="UP000002668"/>
    </source>
</evidence>
<evidence type="ECO:0000256" key="1">
    <source>
        <dbReference type="SAM" id="MobiDB-lite"/>
    </source>
</evidence>
<gene>
    <name evidence="2" type="ORF">LEMA_P076210.1</name>
</gene>
<dbReference type="HOGENOM" id="CLU_921574_0_0_1"/>
<dbReference type="EMBL" id="FP929137">
    <property type="protein sequence ID" value="CBY00032.1"/>
    <property type="molecule type" value="Genomic_DNA"/>
</dbReference>
<sequence>MSAKDVGHDRDLVGGAFQNGEEVKRQIFIGDVSLKGVELGVKEGHVQAHEAGEEAGDLNGVGGYQEGGEIEERAGFRGQDADAHDEVGDEHGGEDDETEDARCPCEAEPREEFVEHDGVNDAAKGGARCGDANGHADACGEVGGEDGDAGDEQRAGSDADAEGLGEEDLPVRMGEGEHHLAEDEHEAAKEEEGAEVAGVIDGACEGGDEQEEEGLDAADPGDGGGAPRGEQLGFIVGLVGAKGIYNAPGRFLVSGETGDLALGGYQVYQELKSKKKPPKTCSQAHRPPSGIFEASLTLGCLD</sequence>
<feature type="compositionally biased region" description="Basic and acidic residues" evidence="1">
    <location>
        <begin position="70"/>
        <end position="91"/>
    </location>
</feature>
<name>E5A8T7_LEPMJ</name>
<feature type="region of interest" description="Disordered" evidence="1">
    <location>
        <begin position="140"/>
        <end position="170"/>
    </location>
</feature>
<dbReference type="AlphaFoldDB" id="E5A8T7"/>
<feature type="compositionally biased region" description="Acidic residues" evidence="1">
    <location>
        <begin position="159"/>
        <end position="168"/>
    </location>
</feature>